<protein>
    <submittedName>
        <fullName evidence="2">Uncharacterized protein</fullName>
    </submittedName>
</protein>
<name>A0AAE8HNR4_9HYPH</name>
<dbReference type="AlphaFoldDB" id="A0AAE8HNR4"/>
<reference evidence="2 4" key="2">
    <citation type="submission" date="2016-10" db="EMBL/GenBank/DDBJ databases">
        <authorList>
            <person name="Varghese N."/>
            <person name="Submissions S."/>
        </authorList>
    </citation>
    <scope>NUCLEOTIDE SEQUENCE [LARGE SCALE GENOMIC DNA]</scope>
    <source>
        <strain evidence="2 4">CBMB27</strain>
    </source>
</reference>
<sequence>MHRGAPPGRRRIRAAGWDPLGMTRMRRPAALLPLGLAALGLAGCTTGFSYISRNYVALTPQVVTIGCKEPYEVYDNRQMRRMLIVSNALREYTGCNLSEARIDPEPDATRVKRFRTAARAYLDETVREDCRITGETVFDPLKTEFAYACDTPIEKRGTVVPRLPGRNPGLAR</sequence>
<accession>A0AAE8HNR4</accession>
<evidence type="ECO:0000313" key="1">
    <source>
        <dbReference type="EMBL" id="APT30912.1"/>
    </source>
</evidence>
<dbReference type="Proteomes" id="UP000185487">
    <property type="component" value="Chromosome"/>
</dbReference>
<evidence type="ECO:0000313" key="2">
    <source>
        <dbReference type="EMBL" id="SFG34620.1"/>
    </source>
</evidence>
<reference evidence="1 3" key="1">
    <citation type="submission" date="2016-04" db="EMBL/GenBank/DDBJ databases">
        <title>Complete genome sequencing and analysis of CBMB27, Methylobacterium phyllosphaerae isolated from leaf tissues of rice (Oryza sativa L.).</title>
        <authorList>
            <person name="Lee Y."/>
            <person name="Hwangbo K."/>
            <person name="Chung H."/>
            <person name="Yoo J."/>
            <person name="Kim K.Y."/>
            <person name="Sa T.M."/>
            <person name="Um Y."/>
            <person name="Madhaiyan M."/>
        </authorList>
    </citation>
    <scope>NUCLEOTIDE SEQUENCE [LARGE SCALE GENOMIC DNA]</scope>
    <source>
        <strain evidence="1 3">CBMB27</strain>
    </source>
</reference>
<dbReference type="KEGG" id="mphy:MCBMB27_01621"/>
<dbReference type="Proteomes" id="UP000199140">
    <property type="component" value="Unassembled WGS sequence"/>
</dbReference>
<dbReference type="EMBL" id="FOPK01000002">
    <property type="protein sequence ID" value="SFG34620.1"/>
    <property type="molecule type" value="Genomic_DNA"/>
</dbReference>
<evidence type="ECO:0000313" key="3">
    <source>
        <dbReference type="Proteomes" id="UP000185487"/>
    </source>
</evidence>
<keyword evidence="3" id="KW-1185">Reference proteome</keyword>
<gene>
    <name evidence="1" type="ORF">MCBMB27_01621</name>
    <name evidence="2" type="ORF">SAMN05192567_102209</name>
</gene>
<evidence type="ECO:0000313" key="4">
    <source>
        <dbReference type="Proteomes" id="UP000199140"/>
    </source>
</evidence>
<organism evidence="2 4">
    <name type="scientific">Methylobacterium phyllosphaerae</name>
    <dbReference type="NCBI Taxonomy" id="418223"/>
    <lineage>
        <taxon>Bacteria</taxon>
        <taxon>Pseudomonadati</taxon>
        <taxon>Pseudomonadota</taxon>
        <taxon>Alphaproteobacteria</taxon>
        <taxon>Hyphomicrobiales</taxon>
        <taxon>Methylobacteriaceae</taxon>
        <taxon>Methylobacterium</taxon>
    </lineage>
</organism>
<proteinExistence type="predicted"/>
<dbReference type="EMBL" id="CP015367">
    <property type="protein sequence ID" value="APT30912.1"/>
    <property type="molecule type" value="Genomic_DNA"/>
</dbReference>